<evidence type="ECO:0000259" key="2">
    <source>
        <dbReference type="Pfam" id="PF00266"/>
    </source>
</evidence>
<keyword evidence="1" id="KW-0663">Pyridoxal phosphate</keyword>
<dbReference type="GO" id="GO:0008483">
    <property type="term" value="F:transaminase activity"/>
    <property type="evidence" value="ECO:0007669"/>
    <property type="project" value="UniProtKB-KW"/>
</dbReference>
<dbReference type="Gene3D" id="3.40.640.10">
    <property type="entry name" value="Type I PLP-dependent aspartate aminotransferase-like (Major domain)"/>
    <property type="match status" value="1"/>
</dbReference>
<gene>
    <name evidence="3" type="ORF">B0T25DRAFT_248121</name>
</gene>
<dbReference type="PANTHER" id="PTHR43092:SF2">
    <property type="entry name" value="HERCYNYLCYSTEINE SULFOXIDE LYASE"/>
    <property type="match status" value="1"/>
</dbReference>
<reference evidence="3" key="1">
    <citation type="journal article" date="2023" name="Mol. Phylogenet. Evol.">
        <title>Genome-scale phylogeny and comparative genomics of the fungal order Sordariales.</title>
        <authorList>
            <person name="Hensen N."/>
            <person name="Bonometti L."/>
            <person name="Westerberg I."/>
            <person name="Brannstrom I.O."/>
            <person name="Guillou S."/>
            <person name="Cros-Aarteil S."/>
            <person name="Calhoun S."/>
            <person name="Haridas S."/>
            <person name="Kuo A."/>
            <person name="Mondo S."/>
            <person name="Pangilinan J."/>
            <person name="Riley R."/>
            <person name="LaButti K."/>
            <person name="Andreopoulos B."/>
            <person name="Lipzen A."/>
            <person name="Chen C."/>
            <person name="Yan M."/>
            <person name="Daum C."/>
            <person name="Ng V."/>
            <person name="Clum A."/>
            <person name="Steindorff A."/>
            <person name="Ohm R.A."/>
            <person name="Martin F."/>
            <person name="Silar P."/>
            <person name="Natvig D.O."/>
            <person name="Lalanne C."/>
            <person name="Gautier V."/>
            <person name="Ament-Velasquez S.L."/>
            <person name="Kruys A."/>
            <person name="Hutchinson M.I."/>
            <person name="Powell A.J."/>
            <person name="Barry K."/>
            <person name="Miller A.N."/>
            <person name="Grigoriev I.V."/>
            <person name="Debuchy R."/>
            <person name="Gladieux P."/>
            <person name="Hiltunen Thoren M."/>
            <person name="Johannesson H."/>
        </authorList>
    </citation>
    <scope>NUCLEOTIDE SEQUENCE</scope>
    <source>
        <strain evidence="3">CBS 955.72</strain>
    </source>
</reference>
<protein>
    <submittedName>
        <fullName evidence="3">Aminotransferase family protein-like protein</fullName>
    </submittedName>
</protein>
<dbReference type="InterPro" id="IPR015421">
    <property type="entry name" value="PyrdxlP-dep_Trfase_major"/>
</dbReference>
<dbReference type="InterPro" id="IPR015424">
    <property type="entry name" value="PyrdxlP-dep_Trfase"/>
</dbReference>
<feature type="domain" description="Aminotransferase class V" evidence="2">
    <location>
        <begin position="62"/>
        <end position="340"/>
    </location>
</feature>
<dbReference type="EMBL" id="JAUIQD010000005">
    <property type="protein sequence ID" value="KAK3349703.1"/>
    <property type="molecule type" value="Genomic_DNA"/>
</dbReference>
<name>A0AAJ0MCN6_9PEZI</name>
<keyword evidence="3" id="KW-0808">Transferase</keyword>
<dbReference type="Proteomes" id="UP001275084">
    <property type="component" value="Unassembled WGS sequence"/>
</dbReference>
<evidence type="ECO:0000256" key="1">
    <source>
        <dbReference type="ARBA" id="ARBA00022898"/>
    </source>
</evidence>
<reference evidence="3" key="2">
    <citation type="submission" date="2023-06" db="EMBL/GenBank/DDBJ databases">
        <authorList>
            <consortium name="Lawrence Berkeley National Laboratory"/>
            <person name="Haridas S."/>
            <person name="Hensen N."/>
            <person name="Bonometti L."/>
            <person name="Westerberg I."/>
            <person name="Brannstrom I.O."/>
            <person name="Guillou S."/>
            <person name="Cros-Aarteil S."/>
            <person name="Calhoun S."/>
            <person name="Kuo A."/>
            <person name="Mondo S."/>
            <person name="Pangilinan J."/>
            <person name="Riley R."/>
            <person name="Labutti K."/>
            <person name="Andreopoulos B."/>
            <person name="Lipzen A."/>
            <person name="Chen C."/>
            <person name="Yanf M."/>
            <person name="Daum C."/>
            <person name="Ng V."/>
            <person name="Clum A."/>
            <person name="Steindorff A."/>
            <person name="Ohm R."/>
            <person name="Martin F."/>
            <person name="Silar P."/>
            <person name="Natvig D."/>
            <person name="Lalanne C."/>
            <person name="Gautier V."/>
            <person name="Ament-Velasquez S.L."/>
            <person name="Kruys A."/>
            <person name="Hutchinson M.I."/>
            <person name="Powell A.J."/>
            <person name="Barry K."/>
            <person name="Miller A.N."/>
            <person name="Grigoriev I.V."/>
            <person name="Debuchy R."/>
            <person name="Gladieux P."/>
            <person name="Thoren M.H."/>
            <person name="Johannesson H."/>
        </authorList>
    </citation>
    <scope>NUCLEOTIDE SEQUENCE</scope>
    <source>
        <strain evidence="3">CBS 955.72</strain>
    </source>
</reference>
<dbReference type="Pfam" id="PF00266">
    <property type="entry name" value="Aminotran_5"/>
    <property type="match status" value="1"/>
</dbReference>
<accession>A0AAJ0MCN6</accession>
<proteinExistence type="predicted"/>
<dbReference type="SUPFAM" id="SSF53383">
    <property type="entry name" value="PLP-dependent transferases"/>
    <property type="match status" value="1"/>
</dbReference>
<dbReference type="AlphaFoldDB" id="A0AAJ0MCN6"/>
<keyword evidence="4" id="KW-1185">Reference proteome</keyword>
<dbReference type="InterPro" id="IPR000192">
    <property type="entry name" value="Aminotrans_V_dom"/>
</dbReference>
<sequence>MDTSQTSLTPRSRVAYGRDMRRLFNFASGYTPLNHGSFGTIPRIVLEYRAKLIREWEERECISLVFEYPRLLKESRALVAPLLGAETDEVVFIPNATTGINTVLRNFVYEEGDLIIFPETIYSACRKTVQSLEETTPVRGYEIDVIYPIEDDDLVELFRATARKLADKGHRIRIAIFDTIASRPGVRVPWEKIVVACRELGILSVIDGAHAIGHIDMTHTGQVKPDFLVSNCHKWLFAPRPCAVFYVPFANQHLIGTATPTSHGYLEPSIRNSTGESQYFTELFSNGSTLDVTPYVTVPAALRFRDEICGGEAQIWSHCVRLAREGGDMVAAILSTEVLDNKSGSLRSGCAFANVRLPVSVTSEVGGDGEGLPREDVDKAIKWFYATTANEFDTYLQTFFYKGALWTRLSAQVYLEMPDFVWAAATLKDLCERLREGEWRSFEQRW</sequence>
<evidence type="ECO:0000313" key="3">
    <source>
        <dbReference type="EMBL" id="KAK3349703.1"/>
    </source>
</evidence>
<comment type="caution">
    <text evidence="3">The sequence shown here is derived from an EMBL/GenBank/DDBJ whole genome shotgun (WGS) entry which is preliminary data.</text>
</comment>
<organism evidence="3 4">
    <name type="scientific">Lasiosphaeria hispida</name>
    <dbReference type="NCBI Taxonomy" id="260671"/>
    <lineage>
        <taxon>Eukaryota</taxon>
        <taxon>Fungi</taxon>
        <taxon>Dikarya</taxon>
        <taxon>Ascomycota</taxon>
        <taxon>Pezizomycotina</taxon>
        <taxon>Sordariomycetes</taxon>
        <taxon>Sordariomycetidae</taxon>
        <taxon>Sordariales</taxon>
        <taxon>Lasiosphaeriaceae</taxon>
        <taxon>Lasiosphaeria</taxon>
    </lineage>
</organism>
<evidence type="ECO:0000313" key="4">
    <source>
        <dbReference type="Proteomes" id="UP001275084"/>
    </source>
</evidence>
<dbReference type="PANTHER" id="PTHR43092">
    <property type="entry name" value="L-CYSTEINE DESULFHYDRASE"/>
    <property type="match status" value="1"/>
</dbReference>
<keyword evidence="3" id="KW-0032">Aminotransferase</keyword>